<dbReference type="AlphaFoldDB" id="A0A1H0YCR3"/>
<dbReference type="NCBIfam" id="TIGR00757">
    <property type="entry name" value="RNaseEG"/>
    <property type="match status" value="1"/>
</dbReference>
<dbReference type="CDD" id="cd04453">
    <property type="entry name" value="S1_RNase_E"/>
    <property type="match status" value="1"/>
</dbReference>
<keyword evidence="3" id="KW-0378">Hydrolase</keyword>
<evidence type="ECO:0000313" key="7">
    <source>
        <dbReference type="EMBL" id="SDQ12994.1"/>
    </source>
</evidence>
<evidence type="ECO:0000313" key="8">
    <source>
        <dbReference type="Proteomes" id="UP000199627"/>
    </source>
</evidence>
<dbReference type="InterPro" id="IPR003029">
    <property type="entry name" value="S1_domain"/>
</dbReference>
<evidence type="ECO:0000259" key="6">
    <source>
        <dbReference type="SMART" id="SM00316"/>
    </source>
</evidence>
<dbReference type="EMBL" id="FNKL01000001">
    <property type="protein sequence ID" value="SDQ12994.1"/>
    <property type="molecule type" value="Genomic_DNA"/>
</dbReference>
<sequence length="547" mass="63289">MVLILSLYLIHNENQAISYNLKNYFILKMKKELIVSHEDESTKIALLEDGRLCELHEEEDKSDFIVGDLFIGKVKKLAPNLNAAFVNIGYDKDAFLHYQDLGPQYLTYKKFLKDTISKKQSTSSLKNFEIQPEIDKNGTVDKVIAKDDLVLLQITKEPISTKGPRISTQISLTGRFLVLIPFDNKVSISKKVRSFEEKERLRTLIESIKPEGFGVIIRTVAEGKKVADLHNDMNQLIQKWESTFKNIQKNKVPSKVLSEDDKASAILRDNFNQDFVSIICDDEQMVNEMESYVEVIAPERKNIVQFYNSHIPLLEYYNVEKQLKQSFGKHVNIPSSKGAYLVIEHTEALHVIDVNSGNNITTGAAVNKEHALKVNKMAATEIARQLRLRDMGGIIVIDFIDMTNPDHRRDLYEHLKEEMNRDKARHKILPPSKFGLIQITRQRNRPEKQIDTKEENPNKDGEIIAPIVIVERMEDGLKTIMQKEKGKLYLHVHPFVEAYLTKGIKSIQMKWFMKYKKWVTIIPRDSFKYLEYRIYNSKKEELIGYSN</sequence>
<proteinExistence type="predicted"/>
<comment type="cofactor">
    <cofactor evidence="1">
        <name>Mg(2+)</name>
        <dbReference type="ChEBI" id="CHEBI:18420"/>
    </cofactor>
</comment>
<feature type="domain" description="S1 motif" evidence="6">
    <location>
        <begin position="65"/>
        <end position="169"/>
    </location>
</feature>
<accession>A0A1H0YCR3</accession>
<dbReference type="InterPro" id="IPR012340">
    <property type="entry name" value="NA-bd_OB-fold"/>
</dbReference>
<dbReference type="GO" id="GO:0005737">
    <property type="term" value="C:cytoplasm"/>
    <property type="evidence" value="ECO:0007669"/>
    <property type="project" value="TreeGrafter"/>
</dbReference>
<dbReference type="GO" id="GO:0046872">
    <property type="term" value="F:metal ion binding"/>
    <property type="evidence" value="ECO:0007669"/>
    <property type="project" value="UniProtKB-KW"/>
</dbReference>
<keyword evidence="4" id="KW-0460">Magnesium</keyword>
<name>A0A1H0YCR3_9FLAO</name>
<dbReference type="GO" id="GO:0006364">
    <property type="term" value="P:rRNA processing"/>
    <property type="evidence" value="ECO:0007669"/>
    <property type="project" value="TreeGrafter"/>
</dbReference>
<dbReference type="GO" id="GO:0004540">
    <property type="term" value="F:RNA nuclease activity"/>
    <property type="evidence" value="ECO:0007669"/>
    <property type="project" value="InterPro"/>
</dbReference>
<gene>
    <name evidence="7" type="ORF">SAMN05421664_0647</name>
</gene>
<dbReference type="SMART" id="SM00316">
    <property type="entry name" value="S1"/>
    <property type="match status" value="1"/>
</dbReference>
<protein>
    <submittedName>
        <fullName evidence="7">Ribonuclease G</fullName>
    </submittedName>
</protein>
<dbReference type="GO" id="GO:0016787">
    <property type="term" value="F:hydrolase activity"/>
    <property type="evidence" value="ECO:0007669"/>
    <property type="project" value="UniProtKB-KW"/>
</dbReference>
<evidence type="ECO:0000256" key="1">
    <source>
        <dbReference type="ARBA" id="ARBA00001946"/>
    </source>
</evidence>
<organism evidence="7 8">
    <name type="scientific">Chryseobacterium soldanellicola</name>
    <dbReference type="NCBI Taxonomy" id="311333"/>
    <lineage>
        <taxon>Bacteria</taxon>
        <taxon>Pseudomonadati</taxon>
        <taxon>Bacteroidota</taxon>
        <taxon>Flavobacteriia</taxon>
        <taxon>Flavobacteriales</taxon>
        <taxon>Weeksellaceae</taxon>
        <taxon>Chryseobacterium group</taxon>
        <taxon>Chryseobacterium</taxon>
    </lineage>
</organism>
<dbReference type="PANTHER" id="PTHR30001:SF0">
    <property type="entry name" value="RIBONUCLEASE G"/>
    <property type="match status" value="1"/>
</dbReference>
<dbReference type="GO" id="GO:0003723">
    <property type="term" value="F:RNA binding"/>
    <property type="evidence" value="ECO:0007669"/>
    <property type="project" value="UniProtKB-KW"/>
</dbReference>
<dbReference type="PANTHER" id="PTHR30001">
    <property type="entry name" value="RIBONUCLEASE"/>
    <property type="match status" value="1"/>
</dbReference>
<dbReference type="Proteomes" id="UP000199627">
    <property type="component" value="Unassembled WGS sequence"/>
</dbReference>
<evidence type="ECO:0000256" key="4">
    <source>
        <dbReference type="ARBA" id="ARBA00022842"/>
    </source>
</evidence>
<dbReference type="InterPro" id="IPR019307">
    <property type="entry name" value="RNA-bd_AU-1/RNase_E/G"/>
</dbReference>
<dbReference type="InterPro" id="IPR004659">
    <property type="entry name" value="RNase_E/G"/>
</dbReference>
<reference evidence="8" key="1">
    <citation type="submission" date="2016-10" db="EMBL/GenBank/DDBJ databases">
        <authorList>
            <person name="Varghese N."/>
            <person name="Submissions S."/>
        </authorList>
    </citation>
    <scope>NUCLEOTIDE SEQUENCE [LARGE SCALE GENOMIC DNA]</scope>
    <source>
        <strain evidence="8">DSM 17072</strain>
    </source>
</reference>
<evidence type="ECO:0000256" key="3">
    <source>
        <dbReference type="ARBA" id="ARBA00022801"/>
    </source>
</evidence>
<dbReference type="Pfam" id="PF10150">
    <property type="entry name" value="RNase_E_G"/>
    <property type="match status" value="1"/>
</dbReference>
<dbReference type="Gene3D" id="2.40.50.140">
    <property type="entry name" value="Nucleic acid-binding proteins"/>
    <property type="match status" value="1"/>
</dbReference>
<evidence type="ECO:0000256" key="5">
    <source>
        <dbReference type="ARBA" id="ARBA00022884"/>
    </source>
</evidence>
<evidence type="ECO:0000256" key="2">
    <source>
        <dbReference type="ARBA" id="ARBA00022723"/>
    </source>
</evidence>
<dbReference type="STRING" id="311333.SAMN05421664_0647"/>
<keyword evidence="5" id="KW-0694">RNA-binding</keyword>
<keyword evidence="8" id="KW-1185">Reference proteome</keyword>
<keyword evidence="2" id="KW-0479">Metal-binding</keyword>
<dbReference type="SUPFAM" id="SSF50249">
    <property type="entry name" value="Nucleic acid-binding proteins"/>
    <property type="match status" value="1"/>
</dbReference>